<evidence type="ECO:0000313" key="3">
    <source>
        <dbReference type="Proteomes" id="UP000194003"/>
    </source>
</evidence>
<name>A0A1Y2JYV8_9PROT</name>
<evidence type="ECO:0000313" key="2">
    <source>
        <dbReference type="EMBL" id="OSM00080.1"/>
    </source>
</evidence>
<comment type="caution">
    <text evidence="2">The sequence shown here is derived from an EMBL/GenBank/DDBJ whole genome shotgun (WGS) entry which is preliminary data.</text>
</comment>
<feature type="region of interest" description="Disordered" evidence="1">
    <location>
        <begin position="18"/>
        <end position="48"/>
    </location>
</feature>
<proteinExistence type="predicted"/>
<dbReference type="EMBL" id="LVJN01000021">
    <property type="protein sequence ID" value="OSM00080.1"/>
    <property type="molecule type" value="Genomic_DNA"/>
</dbReference>
<evidence type="ECO:0000256" key="1">
    <source>
        <dbReference type="SAM" id="MobiDB-lite"/>
    </source>
</evidence>
<gene>
    <name evidence="2" type="ORF">MAIT1_00503</name>
</gene>
<feature type="region of interest" description="Disordered" evidence="1">
    <location>
        <begin position="73"/>
        <end position="109"/>
    </location>
</feature>
<accession>A0A1Y2JYV8</accession>
<feature type="compositionally biased region" description="Polar residues" evidence="1">
    <location>
        <begin position="73"/>
        <end position="91"/>
    </location>
</feature>
<keyword evidence="3" id="KW-1185">Reference proteome</keyword>
<organism evidence="2 3">
    <name type="scientific">Magnetofaba australis IT-1</name>
    <dbReference type="NCBI Taxonomy" id="1434232"/>
    <lineage>
        <taxon>Bacteria</taxon>
        <taxon>Pseudomonadati</taxon>
        <taxon>Pseudomonadota</taxon>
        <taxon>Magnetococcia</taxon>
        <taxon>Magnetococcales</taxon>
        <taxon>Magnetococcaceae</taxon>
        <taxon>Magnetofaba</taxon>
    </lineage>
</organism>
<dbReference type="Proteomes" id="UP000194003">
    <property type="component" value="Unassembled WGS sequence"/>
</dbReference>
<sequence>MDQAIELGVIYRRGAGVATEDNGRRQLQGRPQRAHAAPDQPRGAGQRNAFVYQGLRPIALYLHLPLPTTQYCASKPSPQHFPTQNCTVKTLSTRREKRTHAPLQPDRSS</sequence>
<protein>
    <submittedName>
        <fullName evidence="2">Uncharacterized protein</fullName>
    </submittedName>
</protein>
<dbReference type="AlphaFoldDB" id="A0A1Y2JYV8"/>
<reference evidence="2 3" key="1">
    <citation type="journal article" date="2016" name="BMC Genomics">
        <title>Combined genomic and structural analyses of a cultured magnetotactic bacterium reveals its niche adaptation to a dynamic environment.</title>
        <authorList>
            <person name="Araujo A.C."/>
            <person name="Morillo V."/>
            <person name="Cypriano J."/>
            <person name="Teixeira L.C."/>
            <person name="Leao P."/>
            <person name="Lyra S."/>
            <person name="Almeida L.G."/>
            <person name="Bazylinski D.A."/>
            <person name="Vasconcellos A.T."/>
            <person name="Abreu F."/>
            <person name="Lins U."/>
        </authorList>
    </citation>
    <scope>NUCLEOTIDE SEQUENCE [LARGE SCALE GENOMIC DNA]</scope>
    <source>
        <strain evidence="2 3">IT-1</strain>
    </source>
</reference>